<evidence type="ECO:0000313" key="19">
    <source>
        <dbReference type="EMBL" id="TCK98195.1"/>
    </source>
</evidence>
<dbReference type="EC" id="3.4.13.18" evidence="10"/>
<evidence type="ECO:0000256" key="4">
    <source>
        <dbReference type="ARBA" id="ARBA00022723"/>
    </source>
</evidence>
<dbReference type="GO" id="GO:0046872">
    <property type="term" value="F:metal ion binding"/>
    <property type="evidence" value="ECO:0007669"/>
    <property type="project" value="UniProtKB-KW"/>
</dbReference>
<dbReference type="NCBIfam" id="TIGR01893">
    <property type="entry name" value="aa-his-dipept"/>
    <property type="match status" value="1"/>
</dbReference>
<dbReference type="GO" id="GO:0005829">
    <property type="term" value="C:cytosol"/>
    <property type="evidence" value="ECO:0007669"/>
    <property type="project" value="TreeGrafter"/>
</dbReference>
<evidence type="ECO:0000256" key="5">
    <source>
        <dbReference type="ARBA" id="ARBA00022801"/>
    </source>
</evidence>
<reference evidence="19 20" key="1">
    <citation type="submission" date="2019-03" db="EMBL/GenBank/DDBJ databases">
        <title>Genomic Encyclopedia of Type Strains, Phase IV (KMG-IV): sequencing the most valuable type-strain genomes for metagenomic binning, comparative biology and taxonomic classification.</title>
        <authorList>
            <person name="Goeker M."/>
        </authorList>
    </citation>
    <scope>NUCLEOTIDE SEQUENCE [LARGE SCALE GENOMIC DNA]</scope>
    <source>
        <strain evidence="19 20">DSM 24176</strain>
    </source>
</reference>
<feature type="domain" description="Peptidase M20 dimerisation" evidence="18">
    <location>
        <begin position="208"/>
        <end position="291"/>
    </location>
</feature>
<comment type="catalytic activity">
    <reaction evidence="9">
        <text>Hydrolysis of dipeptides, preferentially hydrophobic dipeptides including prolyl amino acids.</text>
        <dbReference type="EC" id="3.4.13.18"/>
    </reaction>
</comment>
<evidence type="ECO:0000256" key="3">
    <source>
        <dbReference type="ARBA" id="ARBA00022670"/>
    </source>
</evidence>
<comment type="caution">
    <text evidence="19">The sequence shown here is derived from an EMBL/GenBank/DDBJ whole genome shotgun (WGS) entry which is preliminary data.</text>
</comment>
<dbReference type="InterPro" id="IPR011650">
    <property type="entry name" value="Peptidase_M20_dimer"/>
</dbReference>
<evidence type="ECO:0000256" key="11">
    <source>
        <dbReference type="ARBA" id="ARBA00044252"/>
    </source>
</evidence>
<evidence type="ECO:0000256" key="13">
    <source>
        <dbReference type="ARBA" id="ARBA00071271"/>
    </source>
</evidence>
<keyword evidence="4" id="KW-0479">Metal-binding</keyword>
<sequence length="487" mass="55271">MVLKDLEPKSVFYFFEKLTKIPRESGNEQEVSQYIVDFAKSRDLEYYQDEWYNVIVKKGATKGYEDAPTVIIQGHIDMVCEKNMDKVFDFEKDPIELVVKDDFITSNQTTLGADNGIAVAYALALLDSKTITHPPLEMIFTTDEEVGMKGALKLDTSVLKGKYFINLDTEEEGELLVSCAGGLKSYINLSKEYDTNKEAHTYKILIHGLKGGHSGMEIDKNRANANELLGRLLYQLQHAMAFSIADIGGGLKDNAIPREAFVTITTHTTHEENLIELVKGLDTAFKNEYKTSDPEINIHIEKINETFTQVFSKTLQEKLIFLLLNLPNGIQTMSADIEGLVESSLNFGVLINDTDVIKLVFALRSSVKSLLYYMRDQIKSFADYVEGECIQTAEYPEWAYNKDSKLRELFVKVYEEMYQQKPLIKAIHAGLECGVFAEKIDDLDLISIGPDMFEVHTPNEQLSISSTKRTWEYLLEVLKNFNTLQED</sequence>
<dbReference type="Pfam" id="PF07687">
    <property type="entry name" value="M20_dimer"/>
    <property type="match status" value="1"/>
</dbReference>
<name>A0A4R1MYI1_9FIRM</name>
<keyword evidence="20" id="KW-1185">Reference proteome</keyword>
<gene>
    <name evidence="19" type="ORF">EDC19_0613</name>
</gene>
<evidence type="ECO:0000313" key="20">
    <source>
        <dbReference type="Proteomes" id="UP000294545"/>
    </source>
</evidence>
<comment type="cofactor">
    <cofactor evidence="1">
        <name>Co(2+)</name>
        <dbReference type="ChEBI" id="CHEBI:48828"/>
    </cofactor>
</comment>
<dbReference type="PRINTS" id="PR00934">
    <property type="entry name" value="XHISDIPTASE"/>
</dbReference>
<proteinExistence type="inferred from homology"/>
<evidence type="ECO:0000256" key="7">
    <source>
        <dbReference type="ARBA" id="ARBA00023049"/>
    </source>
</evidence>
<dbReference type="GO" id="GO:0070573">
    <property type="term" value="F:metallodipeptidase activity"/>
    <property type="evidence" value="ECO:0007669"/>
    <property type="project" value="TreeGrafter"/>
</dbReference>
<dbReference type="SUPFAM" id="SSF55031">
    <property type="entry name" value="Bacterial exopeptidase dimerisation domain"/>
    <property type="match status" value="1"/>
</dbReference>
<dbReference type="Pfam" id="PF01546">
    <property type="entry name" value="Peptidase_M20"/>
    <property type="match status" value="1"/>
</dbReference>
<evidence type="ECO:0000256" key="17">
    <source>
        <dbReference type="ARBA" id="ARBA00078074"/>
    </source>
</evidence>
<keyword evidence="3" id="KW-0645">Protease</keyword>
<dbReference type="InterPro" id="IPR002933">
    <property type="entry name" value="Peptidase_M20"/>
</dbReference>
<dbReference type="RefSeq" id="WP_132280337.1">
    <property type="nucleotide sequence ID" value="NZ_SMGQ01000011.1"/>
</dbReference>
<evidence type="ECO:0000256" key="10">
    <source>
        <dbReference type="ARBA" id="ARBA00038976"/>
    </source>
</evidence>
<dbReference type="FunFam" id="3.40.630.10:FF:000072">
    <property type="entry name" value="Aminoacyl-histidine dipeptidase"/>
    <property type="match status" value="1"/>
</dbReference>
<evidence type="ECO:0000256" key="14">
    <source>
        <dbReference type="ARBA" id="ARBA00075285"/>
    </source>
</evidence>
<evidence type="ECO:0000259" key="18">
    <source>
        <dbReference type="Pfam" id="PF07687"/>
    </source>
</evidence>
<evidence type="ECO:0000256" key="2">
    <source>
        <dbReference type="ARBA" id="ARBA00001947"/>
    </source>
</evidence>
<protein>
    <recommendedName>
        <fullName evidence="13">Cytosol non-specific dipeptidase</fullName>
        <ecNumber evidence="10">3.4.13.18</ecNumber>
    </recommendedName>
    <alternativeName>
        <fullName evidence="16">Aminoacyl-histidine dipeptidase</fullName>
    </alternativeName>
    <alternativeName>
        <fullName evidence="15">Beta-alanyl-histidine dipeptidase</fullName>
    </alternativeName>
    <alternativeName>
        <fullName evidence="14">Carnosinase</fullName>
    </alternativeName>
    <alternativeName>
        <fullName evidence="11">Peptidase D</fullName>
    </alternativeName>
    <alternativeName>
        <fullName evidence="17">Xaa-His dipeptidase</fullName>
    </alternativeName>
</protein>
<evidence type="ECO:0000256" key="9">
    <source>
        <dbReference type="ARBA" id="ARBA00036421"/>
    </source>
</evidence>
<dbReference type="InterPro" id="IPR001160">
    <property type="entry name" value="Peptidase_M20C"/>
</dbReference>
<keyword evidence="8" id="KW-0170">Cobalt</keyword>
<comment type="cofactor">
    <cofactor evidence="2">
        <name>Zn(2+)</name>
        <dbReference type="ChEBI" id="CHEBI:29105"/>
    </cofactor>
</comment>
<evidence type="ECO:0000256" key="16">
    <source>
        <dbReference type="ARBA" id="ARBA00077688"/>
    </source>
</evidence>
<dbReference type="OrthoDB" id="9773892at2"/>
<keyword evidence="5" id="KW-0378">Hydrolase</keyword>
<keyword evidence="7" id="KW-0482">Metalloprotease</keyword>
<dbReference type="PIRSF" id="PIRSF016599">
    <property type="entry name" value="Xaa-His_dipept"/>
    <property type="match status" value="1"/>
</dbReference>
<dbReference type="SUPFAM" id="SSF53187">
    <property type="entry name" value="Zn-dependent exopeptidases"/>
    <property type="match status" value="1"/>
</dbReference>
<dbReference type="CDD" id="cd03890">
    <property type="entry name" value="M20_pepD"/>
    <property type="match status" value="1"/>
</dbReference>
<dbReference type="Proteomes" id="UP000294545">
    <property type="component" value="Unassembled WGS sequence"/>
</dbReference>
<accession>A0A4R1MYI1</accession>
<dbReference type="GO" id="GO:0006508">
    <property type="term" value="P:proteolysis"/>
    <property type="evidence" value="ECO:0007669"/>
    <property type="project" value="UniProtKB-KW"/>
</dbReference>
<evidence type="ECO:0000256" key="6">
    <source>
        <dbReference type="ARBA" id="ARBA00022833"/>
    </source>
</evidence>
<dbReference type="PANTHER" id="PTHR43501">
    <property type="entry name" value="CYTOSOL NON-SPECIFIC DIPEPTIDASE"/>
    <property type="match status" value="1"/>
</dbReference>
<keyword evidence="6" id="KW-0862">Zinc</keyword>
<comment type="similarity">
    <text evidence="12">Belongs to the peptidase M20C family.</text>
</comment>
<evidence type="ECO:0000256" key="15">
    <source>
        <dbReference type="ARBA" id="ARBA00076004"/>
    </source>
</evidence>
<dbReference type="PANTHER" id="PTHR43501:SF1">
    <property type="entry name" value="CYTOSOL NON-SPECIFIC DIPEPTIDASE"/>
    <property type="match status" value="1"/>
</dbReference>
<evidence type="ECO:0000256" key="8">
    <source>
        <dbReference type="ARBA" id="ARBA00023285"/>
    </source>
</evidence>
<organism evidence="19 20">
    <name type="scientific">Natranaerovirga hydrolytica</name>
    <dbReference type="NCBI Taxonomy" id="680378"/>
    <lineage>
        <taxon>Bacteria</taxon>
        <taxon>Bacillati</taxon>
        <taxon>Bacillota</taxon>
        <taxon>Clostridia</taxon>
        <taxon>Lachnospirales</taxon>
        <taxon>Natranaerovirgaceae</taxon>
        <taxon>Natranaerovirga</taxon>
    </lineage>
</organism>
<dbReference type="AlphaFoldDB" id="A0A4R1MYI1"/>
<dbReference type="InterPro" id="IPR036264">
    <property type="entry name" value="Bact_exopeptidase_dim_dom"/>
</dbReference>
<evidence type="ECO:0000256" key="1">
    <source>
        <dbReference type="ARBA" id="ARBA00001941"/>
    </source>
</evidence>
<dbReference type="FunFam" id="3.40.630.10:FF:000015">
    <property type="entry name" value="Aminoacyl-histidine dipeptidase PepD"/>
    <property type="match status" value="1"/>
</dbReference>
<evidence type="ECO:0000256" key="12">
    <source>
        <dbReference type="ARBA" id="ARBA00061423"/>
    </source>
</evidence>
<dbReference type="Gene3D" id="3.40.630.10">
    <property type="entry name" value="Zn peptidases"/>
    <property type="match status" value="2"/>
</dbReference>
<dbReference type="EMBL" id="SMGQ01000011">
    <property type="protein sequence ID" value="TCK98195.1"/>
    <property type="molecule type" value="Genomic_DNA"/>
</dbReference>